<evidence type="ECO:0000256" key="2">
    <source>
        <dbReference type="ARBA" id="ARBA00022722"/>
    </source>
</evidence>
<keyword evidence="6" id="KW-1185">Reference proteome</keyword>
<evidence type="ECO:0000256" key="4">
    <source>
        <dbReference type="SAM" id="SignalP"/>
    </source>
</evidence>
<dbReference type="Pfam" id="PF04231">
    <property type="entry name" value="Endonuclease_1"/>
    <property type="match status" value="1"/>
</dbReference>
<reference evidence="5 6" key="1">
    <citation type="journal article" date="2015" name="Genome Announc.">
        <title>Draft Genome Sequences of Marine Isolates of Thalassomonas viridans and Thalassomonas actiniarum.</title>
        <authorList>
            <person name="Olonade I."/>
            <person name="van Zyl L.J."/>
            <person name="Trindade M."/>
        </authorList>
    </citation>
    <scope>NUCLEOTIDE SEQUENCE [LARGE SCALE GENOMIC DNA]</scope>
    <source>
        <strain evidence="5 6">XOM25</strain>
    </source>
</reference>
<gene>
    <name evidence="5" type="ORF">SG34_012665</name>
</gene>
<protein>
    <submittedName>
        <fullName evidence="5">Endonuclease</fullName>
    </submittedName>
</protein>
<dbReference type="GO" id="GO:0004519">
    <property type="term" value="F:endonuclease activity"/>
    <property type="evidence" value="ECO:0007669"/>
    <property type="project" value="UniProtKB-KW"/>
</dbReference>
<dbReference type="KEGG" id="tvd:SG34_012665"/>
<evidence type="ECO:0000256" key="1">
    <source>
        <dbReference type="ARBA" id="ARBA00006429"/>
    </source>
</evidence>
<accession>A0AAF0CC67</accession>
<evidence type="ECO:0000313" key="6">
    <source>
        <dbReference type="Proteomes" id="UP000032352"/>
    </source>
</evidence>
<evidence type="ECO:0000256" key="3">
    <source>
        <dbReference type="ARBA" id="ARBA00022801"/>
    </source>
</evidence>
<comment type="similarity">
    <text evidence="1">Belongs to the EndA/NucM nuclease family.</text>
</comment>
<dbReference type="RefSeq" id="WP_161797860.1">
    <property type="nucleotide sequence ID" value="NZ_CP059733.1"/>
</dbReference>
<feature type="signal peptide" evidence="4">
    <location>
        <begin position="1"/>
        <end position="19"/>
    </location>
</feature>
<dbReference type="AlphaFoldDB" id="A0AAF0CC67"/>
<feature type="chain" id="PRO_5042140709" evidence="4">
    <location>
        <begin position="20"/>
        <end position="205"/>
    </location>
</feature>
<keyword evidence="3" id="KW-0378">Hydrolase</keyword>
<dbReference type="PANTHER" id="PTHR33607">
    <property type="entry name" value="ENDONUCLEASE-1"/>
    <property type="match status" value="1"/>
</dbReference>
<keyword evidence="5" id="KW-0255">Endonuclease</keyword>
<dbReference type="InterPro" id="IPR007346">
    <property type="entry name" value="Endonuclease-I"/>
</dbReference>
<organism evidence="5 6">
    <name type="scientific">Thalassomonas viridans</name>
    <dbReference type="NCBI Taxonomy" id="137584"/>
    <lineage>
        <taxon>Bacteria</taxon>
        <taxon>Pseudomonadati</taxon>
        <taxon>Pseudomonadota</taxon>
        <taxon>Gammaproteobacteria</taxon>
        <taxon>Alteromonadales</taxon>
        <taxon>Colwelliaceae</taxon>
        <taxon>Thalassomonas</taxon>
    </lineage>
</organism>
<keyword evidence="4" id="KW-0732">Signal</keyword>
<dbReference type="PANTHER" id="PTHR33607:SF2">
    <property type="entry name" value="ENDONUCLEASE-1"/>
    <property type="match status" value="1"/>
</dbReference>
<dbReference type="InterPro" id="IPR044925">
    <property type="entry name" value="His-Me_finger_sf"/>
</dbReference>
<dbReference type="Proteomes" id="UP000032352">
    <property type="component" value="Chromosome"/>
</dbReference>
<keyword evidence="2" id="KW-0540">Nuclease</keyword>
<evidence type="ECO:0000313" key="5">
    <source>
        <dbReference type="EMBL" id="WDE07665.1"/>
    </source>
</evidence>
<reference evidence="5 6" key="2">
    <citation type="journal article" date="2022" name="Mar. Drugs">
        <title>Bioassay-Guided Fractionation Leads to the Detection of Cholic Acid Generated by the Rare Thalassomonas sp.</title>
        <authorList>
            <person name="Pheiffer F."/>
            <person name="Schneider Y.K."/>
            <person name="Hansen E.H."/>
            <person name="Andersen J.H."/>
            <person name="Isaksson J."/>
            <person name="Busche T."/>
            <person name="R C."/>
            <person name="Kalinowski J."/>
            <person name="Zyl L.V."/>
            <person name="Trindade M."/>
        </authorList>
    </citation>
    <scope>NUCLEOTIDE SEQUENCE [LARGE SCALE GENOMIC DNA]</scope>
    <source>
        <strain evidence="5 6">XOM25</strain>
    </source>
</reference>
<dbReference type="EMBL" id="CP059733">
    <property type="protein sequence ID" value="WDE07665.1"/>
    <property type="molecule type" value="Genomic_DNA"/>
</dbReference>
<proteinExistence type="inferred from homology"/>
<sequence length="205" mass="23944">MFKYLTLVVFFLIIQPALADSSSHKKIRNIFWSKIYNNDFKTLYCGLDKSGGLRVDLEIAYIYPASWVAKSLGCKSLKECKQDKYWQALSDLHNLWPVQKKFNASRGDLAFGEIVGEKPWFKTPVCDFERTTSKNAVVEPRDEIKGQIARSFLYMVHWYDLPTHNLLPLMVKWNSEHPPTKEEIERQEKIEVIQGRKNPFIIKVD</sequence>
<dbReference type="GO" id="GO:0016787">
    <property type="term" value="F:hydrolase activity"/>
    <property type="evidence" value="ECO:0007669"/>
    <property type="project" value="UniProtKB-KW"/>
</dbReference>
<name>A0AAF0CC67_9GAMM</name>
<dbReference type="SUPFAM" id="SSF54060">
    <property type="entry name" value="His-Me finger endonucleases"/>
    <property type="match status" value="1"/>
</dbReference>